<keyword evidence="4" id="KW-0694">RNA-binding</keyword>
<dbReference type="InterPro" id="IPR002942">
    <property type="entry name" value="S4_RNA-bd"/>
</dbReference>
<proteinExistence type="inferred from homology"/>
<dbReference type="SMART" id="SM00363">
    <property type="entry name" value="S4"/>
    <property type="match status" value="1"/>
</dbReference>
<reference evidence="8 9" key="1">
    <citation type="submission" date="2020-07" db="EMBL/GenBank/DDBJ databases">
        <title>Sequencing the genomes of 1000 actinobacteria strains.</title>
        <authorList>
            <person name="Klenk H.-P."/>
        </authorList>
    </citation>
    <scope>NUCLEOTIDE SEQUENCE [LARGE SCALE GENOMIC DNA]</scope>
    <source>
        <strain evidence="8 9">DSM 44442</strain>
    </source>
</reference>
<dbReference type="InterPro" id="IPR050343">
    <property type="entry name" value="RsuA_PseudoU_synthase"/>
</dbReference>
<dbReference type="PROSITE" id="PS50889">
    <property type="entry name" value="S4"/>
    <property type="match status" value="1"/>
</dbReference>
<sequence>MSTPNDSSRGARDDAPRGERGDYDKRGGQGGRGERGDDRGRGGYRGDRGPRNRDDRRSFGGDRDRGGYQGSRDQGGERRSFGGDRDRGGYRGSRDQGGDRGRGGYQGRDDRGGDRGRGGYQGRDDRGGYRGSRDQRDDRGRGGYQGRDDRGGYKGSRDQGGERRSFGADRDRDRGGFQGRDDRDRGGYRGSRDQGGDRGRGGYQGRDDRGGYKGSRDQGGERRSFSGDRGRGGYQGRDDRGGYKGSRDQGGERRSFGGDRDRDRGGYRGPREQGDDRRSFSGDRGRGGYKGSRDQRDDRGGSRGPRDRRDDRRTSGGDRDRRDDRRSDDRPQKRDAAPAAGVTKESQLSKAARERLSALRADYNPQDEDHLGEDRDSYTDVQGGIRLQKALAAAGVASRRASEEMIAAGRVSVDGQVVRRFGARVDPEASEIRVDGMRVVTAPDKLYFALNKPRGVVSTMWDPEGRPTLADYTGQTAERIFHVGRLDTETEGLILLTNDGELANRLTHPRYKVVKTYVAMVPGPVPQRVVREVNKGVELDDGPVEVDSFRIVDNDAPKAMVEIRLHEGRKHIVRRLMEAVGHPVADLARTQVGPIDLNTLQQGTMRALTSREVGELYAAAGL</sequence>
<dbReference type="Gene3D" id="3.30.70.580">
    <property type="entry name" value="Pseudouridine synthase I, catalytic domain, N-terminal subdomain"/>
    <property type="match status" value="1"/>
</dbReference>
<feature type="compositionally biased region" description="Basic and acidic residues" evidence="6">
    <location>
        <begin position="9"/>
        <end position="66"/>
    </location>
</feature>
<dbReference type="NCBIfam" id="TIGR00093">
    <property type="entry name" value="pseudouridine synthase"/>
    <property type="match status" value="1"/>
</dbReference>
<evidence type="ECO:0000256" key="5">
    <source>
        <dbReference type="RuleBase" id="RU003887"/>
    </source>
</evidence>
<dbReference type="SUPFAM" id="SSF55174">
    <property type="entry name" value="Alpha-L RNA-binding motif"/>
    <property type="match status" value="1"/>
</dbReference>
<dbReference type="InterPro" id="IPR042092">
    <property type="entry name" value="PsdUridine_s_RsuA/RluB/E/F_cat"/>
</dbReference>
<evidence type="ECO:0000256" key="1">
    <source>
        <dbReference type="ARBA" id="ARBA00000073"/>
    </source>
</evidence>
<gene>
    <name evidence="8" type="ORF">HNR10_001082</name>
</gene>
<accession>A0A7Z0EKB8</accession>
<dbReference type="RefSeq" id="WP_179821299.1">
    <property type="nucleotide sequence ID" value="NZ_JACCFS010000001.1"/>
</dbReference>
<organism evidence="8 9">
    <name type="scientific">Nocardiopsis aegyptia</name>
    <dbReference type="NCBI Taxonomy" id="220378"/>
    <lineage>
        <taxon>Bacteria</taxon>
        <taxon>Bacillati</taxon>
        <taxon>Actinomycetota</taxon>
        <taxon>Actinomycetes</taxon>
        <taxon>Streptosporangiales</taxon>
        <taxon>Nocardiopsidaceae</taxon>
        <taxon>Nocardiopsis</taxon>
    </lineage>
</organism>
<evidence type="ECO:0000256" key="4">
    <source>
        <dbReference type="PROSITE-ProRule" id="PRU00182"/>
    </source>
</evidence>
<dbReference type="PANTHER" id="PTHR47683">
    <property type="entry name" value="PSEUDOURIDINE SYNTHASE FAMILY PROTEIN-RELATED"/>
    <property type="match status" value="1"/>
</dbReference>
<feature type="domain" description="RNA-binding S4" evidence="7">
    <location>
        <begin position="385"/>
        <end position="445"/>
    </location>
</feature>
<dbReference type="CDD" id="cd02870">
    <property type="entry name" value="PseudoU_synth_RsuA_like"/>
    <property type="match status" value="1"/>
</dbReference>
<dbReference type="GO" id="GO:0003723">
    <property type="term" value="F:RNA binding"/>
    <property type="evidence" value="ECO:0007669"/>
    <property type="project" value="UniProtKB-KW"/>
</dbReference>
<evidence type="ECO:0000313" key="9">
    <source>
        <dbReference type="Proteomes" id="UP000572051"/>
    </source>
</evidence>
<dbReference type="InterPro" id="IPR000748">
    <property type="entry name" value="PsdUridine_synth_RsuA/RluB/E/F"/>
</dbReference>
<feature type="region of interest" description="Disordered" evidence="6">
    <location>
        <begin position="1"/>
        <end position="352"/>
    </location>
</feature>
<keyword evidence="9" id="KW-1185">Reference proteome</keyword>
<evidence type="ECO:0000259" key="7">
    <source>
        <dbReference type="SMART" id="SM00363"/>
    </source>
</evidence>
<dbReference type="GO" id="GO:0000455">
    <property type="term" value="P:enzyme-directed rRNA pseudouridine synthesis"/>
    <property type="evidence" value="ECO:0007669"/>
    <property type="project" value="UniProtKB-ARBA"/>
</dbReference>
<dbReference type="PROSITE" id="PS01149">
    <property type="entry name" value="PSI_RSU"/>
    <property type="match status" value="1"/>
</dbReference>
<evidence type="ECO:0000256" key="3">
    <source>
        <dbReference type="ARBA" id="ARBA00023235"/>
    </source>
</evidence>
<dbReference type="AlphaFoldDB" id="A0A7Z0EKB8"/>
<dbReference type="InterPro" id="IPR036986">
    <property type="entry name" value="S4_RNA-bd_sf"/>
</dbReference>
<comment type="catalytic activity">
    <reaction evidence="1">
        <text>a uridine in RNA = a pseudouridine in RNA</text>
        <dbReference type="Rhea" id="RHEA:48348"/>
        <dbReference type="Rhea" id="RHEA-COMP:12068"/>
        <dbReference type="Rhea" id="RHEA-COMP:12069"/>
        <dbReference type="ChEBI" id="CHEBI:65314"/>
        <dbReference type="ChEBI" id="CHEBI:65315"/>
    </reaction>
</comment>
<dbReference type="Pfam" id="PF00849">
    <property type="entry name" value="PseudoU_synth_2"/>
    <property type="match status" value="1"/>
</dbReference>
<evidence type="ECO:0000256" key="2">
    <source>
        <dbReference type="ARBA" id="ARBA00008348"/>
    </source>
</evidence>
<dbReference type="Gene3D" id="3.10.290.10">
    <property type="entry name" value="RNA-binding S4 domain"/>
    <property type="match status" value="1"/>
</dbReference>
<dbReference type="PANTHER" id="PTHR47683:SF2">
    <property type="entry name" value="RNA-BINDING S4 DOMAIN-CONTAINING PROTEIN"/>
    <property type="match status" value="1"/>
</dbReference>
<protein>
    <recommendedName>
        <fullName evidence="5">Pseudouridine synthase</fullName>
        <ecNumber evidence="5">5.4.99.-</ecNumber>
    </recommendedName>
</protein>
<keyword evidence="3 5" id="KW-0413">Isomerase</keyword>
<dbReference type="InterPro" id="IPR006145">
    <property type="entry name" value="PsdUridine_synth_RsuA/RluA"/>
</dbReference>
<dbReference type="InterPro" id="IPR020094">
    <property type="entry name" value="TruA/RsuA/RluB/E/F_N"/>
</dbReference>
<dbReference type="EMBL" id="JACCFS010000001">
    <property type="protein sequence ID" value="NYJ33201.1"/>
    <property type="molecule type" value="Genomic_DNA"/>
</dbReference>
<dbReference type="CDD" id="cd00165">
    <property type="entry name" value="S4"/>
    <property type="match status" value="1"/>
</dbReference>
<feature type="compositionally biased region" description="Basic and acidic residues" evidence="6">
    <location>
        <begin position="74"/>
        <end position="336"/>
    </location>
</feature>
<dbReference type="Gene3D" id="3.30.70.1560">
    <property type="entry name" value="Alpha-L RNA-binding motif"/>
    <property type="match status" value="1"/>
</dbReference>
<evidence type="ECO:0000313" key="8">
    <source>
        <dbReference type="EMBL" id="NYJ33201.1"/>
    </source>
</evidence>
<comment type="similarity">
    <text evidence="2 5">Belongs to the pseudouridine synthase RsuA family.</text>
</comment>
<dbReference type="Pfam" id="PF01479">
    <property type="entry name" value="S4"/>
    <property type="match status" value="1"/>
</dbReference>
<dbReference type="EC" id="5.4.99.-" evidence="5"/>
<dbReference type="InterPro" id="IPR018496">
    <property type="entry name" value="PsdUridine_synth_RsuA/RluB_CS"/>
</dbReference>
<dbReference type="Proteomes" id="UP000572051">
    <property type="component" value="Unassembled WGS sequence"/>
</dbReference>
<comment type="caution">
    <text evidence="8">The sequence shown here is derived from an EMBL/GenBank/DDBJ whole genome shotgun (WGS) entry which is preliminary data.</text>
</comment>
<dbReference type="FunFam" id="3.10.290.10:FF:000003">
    <property type="entry name" value="Pseudouridine synthase"/>
    <property type="match status" value="1"/>
</dbReference>
<dbReference type="InterPro" id="IPR020103">
    <property type="entry name" value="PsdUridine_synth_cat_dom_sf"/>
</dbReference>
<name>A0A7Z0EKB8_9ACTN</name>
<dbReference type="GO" id="GO:0120159">
    <property type="term" value="F:rRNA pseudouridine synthase activity"/>
    <property type="evidence" value="ECO:0007669"/>
    <property type="project" value="UniProtKB-ARBA"/>
</dbReference>
<evidence type="ECO:0000256" key="6">
    <source>
        <dbReference type="SAM" id="MobiDB-lite"/>
    </source>
</evidence>
<dbReference type="SUPFAM" id="SSF55120">
    <property type="entry name" value="Pseudouridine synthase"/>
    <property type="match status" value="1"/>
</dbReference>